<organism evidence="1 2">
    <name type="scientific">Pyronema omphalodes (strain CBS 100304)</name>
    <name type="common">Pyronema confluens</name>
    <dbReference type="NCBI Taxonomy" id="1076935"/>
    <lineage>
        <taxon>Eukaryota</taxon>
        <taxon>Fungi</taxon>
        <taxon>Dikarya</taxon>
        <taxon>Ascomycota</taxon>
        <taxon>Pezizomycotina</taxon>
        <taxon>Pezizomycetes</taxon>
        <taxon>Pezizales</taxon>
        <taxon>Pyronemataceae</taxon>
        <taxon>Pyronema</taxon>
    </lineage>
</organism>
<sequence length="59" mass="6907">MTLGMHRSITWIDEPSCVLLSLLPPWAFELLHVSDHYFDSQTGFLYGRRDTYDEKNMDG</sequence>
<reference evidence="1 2" key="1">
    <citation type="journal article" date="2013" name="PLoS Genet.">
        <title>The genome and development-dependent transcriptomes of Pyronema confluens: a window into fungal evolution.</title>
        <authorList>
            <person name="Traeger S."/>
            <person name="Altegoer F."/>
            <person name="Freitag M."/>
            <person name="Gabaldon T."/>
            <person name="Kempken F."/>
            <person name="Kumar A."/>
            <person name="Marcet-Houben M."/>
            <person name="Poggeler S."/>
            <person name="Stajich J.E."/>
            <person name="Nowrousian M."/>
        </authorList>
    </citation>
    <scope>NUCLEOTIDE SEQUENCE [LARGE SCALE GENOMIC DNA]</scope>
    <source>
        <strain evidence="2">CBS 100304</strain>
        <tissue evidence="1">Vegetative mycelium</tissue>
    </source>
</reference>
<evidence type="ECO:0000313" key="1">
    <source>
        <dbReference type="EMBL" id="CCX10041.1"/>
    </source>
</evidence>
<accession>U4L941</accession>
<keyword evidence="2" id="KW-1185">Reference proteome</keyword>
<dbReference type="Proteomes" id="UP000018144">
    <property type="component" value="Unassembled WGS sequence"/>
</dbReference>
<proteinExistence type="predicted"/>
<protein>
    <submittedName>
        <fullName evidence="1">Uncharacterized protein</fullName>
    </submittedName>
</protein>
<gene>
    <name evidence="1" type="ORF">PCON_09634</name>
</gene>
<dbReference type="EMBL" id="HF935502">
    <property type="protein sequence ID" value="CCX10041.1"/>
    <property type="molecule type" value="Genomic_DNA"/>
</dbReference>
<evidence type="ECO:0000313" key="2">
    <source>
        <dbReference type="Proteomes" id="UP000018144"/>
    </source>
</evidence>
<name>U4L941_PYROM</name>
<dbReference type="AlphaFoldDB" id="U4L941"/>